<feature type="region of interest" description="Disordered" evidence="1">
    <location>
        <begin position="1"/>
        <end position="36"/>
    </location>
</feature>
<evidence type="ECO:0000313" key="2">
    <source>
        <dbReference type="Proteomes" id="UP000515121"/>
    </source>
</evidence>
<proteinExistence type="predicted"/>
<gene>
    <name evidence="3" type="primary">LOC111288801</name>
</gene>
<dbReference type="PANTHER" id="PTHR31972">
    <property type="entry name" value="EXPRESSED PROTEIN"/>
    <property type="match status" value="1"/>
</dbReference>
<dbReference type="InterPro" id="IPR008586">
    <property type="entry name" value="DUF868_pln"/>
</dbReference>
<dbReference type="GeneID" id="111288801"/>
<feature type="compositionally biased region" description="Pro residues" evidence="1">
    <location>
        <begin position="11"/>
        <end position="20"/>
    </location>
</feature>
<evidence type="ECO:0000256" key="1">
    <source>
        <dbReference type="SAM" id="MobiDB-lite"/>
    </source>
</evidence>
<name>A0A6P5Y692_DURZI</name>
<dbReference type="RefSeq" id="XP_022735511.1">
    <property type="nucleotide sequence ID" value="XM_022879776.1"/>
</dbReference>
<feature type="compositionally biased region" description="Polar residues" evidence="1">
    <location>
        <begin position="26"/>
        <end position="36"/>
    </location>
</feature>
<dbReference type="AlphaFoldDB" id="A0A6P5Y692"/>
<dbReference type="Pfam" id="PF05910">
    <property type="entry name" value="DUF868"/>
    <property type="match status" value="1"/>
</dbReference>
<reference evidence="3" key="1">
    <citation type="submission" date="2025-08" db="UniProtKB">
        <authorList>
            <consortium name="RefSeq"/>
        </authorList>
    </citation>
    <scope>IDENTIFICATION</scope>
    <source>
        <tissue evidence="3">Fruit stalk</tissue>
    </source>
</reference>
<keyword evidence="2" id="KW-1185">Reference proteome</keyword>
<dbReference type="Proteomes" id="UP000515121">
    <property type="component" value="Unplaced"/>
</dbReference>
<dbReference type="KEGG" id="dzi:111288801"/>
<organism evidence="2 3">
    <name type="scientific">Durio zibethinus</name>
    <name type="common">Durian</name>
    <dbReference type="NCBI Taxonomy" id="66656"/>
    <lineage>
        <taxon>Eukaryota</taxon>
        <taxon>Viridiplantae</taxon>
        <taxon>Streptophyta</taxon>
        <taxon>Embryophyta</taxon>
        <taxon>Tracheophyta</taxon>
        <taxon>Spermatophyta</taxon>
        <taxon>Magnoliopsida</taxon>
        <taxon>eudicotyledons</taxon>
        <taxon>Gunneridae</taxon>
        <taxon>Pentapetalae</taxon>
        <taxon>rosids</taxon>
        <taxon>malvids</taxon>
        <taxon>Malvales</taxon>
        <taxon>Malvaceae</taxon>
        <taxon>Helicteroideae</taxon>
        <taxon>Durio</taxon>
    </lineage>
</organism>
<sequence length="305" mass="34644">MLNYLQGAAPPNVPRPPPPTEKQKENQAATDNAAQSSATSIYRANIADLYRKVTATWCKSLVNHSFTINVENPSDDQSHYTCKIDLKAWQFWGRKGLKSLEVDGNRVDIYWDFRQAKFSDSPEPFSDYYVAVVSEEEVALVLGDMKTDAFKRTKKRPSLIDPTLMCKKEHICGKKLFCSKAKLDEGKQEHDIMIENSLSGPDDPEMWISIDGTAVIRIMNLHWRFRGNEIVTVNKTPVQIFWDVHDWLYNNSGSSHGLFIFTPGTPDSEGKNCTNGDDDCNISDSPMESQSIPKFCYVLYAWKIE</sequence>
<dbReference type="PANTHER" id="PTHR31972:SF54">
    <property type="entry name" value="KINESIN-LIKE PROTEIN (DUF868)"/>
    <property type="match status" value="1"/>
</dbReference>
<evidence type="ECO:0000313" key="3">
    <source>
        <dbReference type="RefSeq" id="XP_022735511.1"/>
    </source>
</evidence>
<accession>A0A6P5Y692</accession>
<protein>
    <submittedName>
        <fullName evidence="3">Uncharacterized protein LOC111288801</fullName>
    </submittedName>
</protein>
<dbReference type="OrthoDB" id="731074at2759"/>